<dbReference type="PROSITE" id="PS50068">
    <property type="entry name" value="LDLRA_2"/>
    <property type="match status" value="1"/>
</dbReference>
<dbReference type="PROSITE" id="PS50024">
    <property type="entry name" value="SEA"/>
    <property type="match status" value="1"/>
</dbReference>
<dbReference type="PROSITE" id="PS51257">
    <property type="entry name" value="PROKAR_LIPOPROTEIN"/>
    <property type="match status" value="1"/>
</dbReference>
<dbReference type="AlphaFoldDB" id="A0ABD0Y195"/>
<feature type="compositionally biased region" description="Low complexity" evidence="3">
    <location>
        <begin position="107"/>
        <end position="127"/>
    </location>
</feature>
<evidence type="ECO:0000313" key="6">
    <source>
        <dbReference type="Proteomes" id="UP001558652"/>
    </source>
</evidence>
<evidence type="ECO:0000259" key="4">
    <source>
        <dbReference type="PROSITE" id="PS50024"/>
    </source>
</evidence>
<keyword evidence="1 2" id="KW-1015">Disulfide bond</keyword>
<keyword evidence="6" id="KW-1185">Reference proteome</keyword>
<evidence type="ECO:0000256" key="2">
    <source>
        <dbReference type="PROSITE-ProRule" id="PRU00124"/>
    </source>
</evidence>
<feature type="region of interest" description="Disordered" evidence="3">
    <location>
        <begin position="322"/>
        <end position="342"/>
    </location>
</feature>
<dbReference type="Gene3D" id="4.10.400.10">
    <property type="entry name" value="Low-density Lipoprotein Receptor"/>
    <property type="match status" value="1"/>
</dbReference>
<dbReference type="InterPro" id="IPR002172">
    <property type="entry name" value="LDrepeatLR_classA_rpt"/>
</dbReference>
<reference evidence="5 6" key="1">
    <citation type="submission" date="2024-07" db="EMBL/GenBank/DDBJ databases">
        <title>Chromosome-level genome assembly of the water stick insect Ranatra chinensis (Heteroptera: Nepidae).</title>
        <authorList>
            <person name="Liu X."/>
        </authorList>
    </citation>
    <scope>NUCLEOTIDE SEQUENCE [LARGE SCALE GENOMIC DNA]</scope>
    <source>
        <strain evidence="5">Cailab_2021Rc</strain>
        <tissue evidence="5">Muscle</tissue>
    </source>
</reference>
<evidence type="ECO:0000313" key="5">
    <source>
        <dbReference type="EMBL" id="KAL1116700.1"/>
    </source>
</evidence>
<proteinExistence type="predicted"/>
<dbReference type="CDD" id="cd00112">
    <property type="entry name" value="LDLa"/>
    <property type="match status" value="1"/>
</dbReference>
<gene>
    <name evidence="5" type="ORF">AAG570_005172</name>
</gene>
<evidence type="ECO:0000256" key="3">
    <source>
        <dbReference type="SAM" id="MobiDB-lite"/>
    </source>
</evidence>
<comment type="caution">
    <text evidence="5">The sequence shown here is derived from an EMBL/GenBank/DDBJ whole genome shotgun (WGS) entry which is preliminary data.</text>
</comment>
<feature type="domain" description="SEA" evidence="4">
    <location>
        <begin position="211"/>
        <end position="322"/>
    </location>
</feature>
<dbReference type="SUPFAM" id="SSF57424">
    <property type="entry name" value="LDL receptor-like module"/>
    <property type="match status" value="1"/>
</dbReference>
<sequence length="417" mass="45137">MAAVRSRNPALLYTISSACQHRLDVFLWRLPIVSILEGCPVDSDITFDDDGSSWRHARGVGPSSQSSDHQEDGSDLGDDGGLLHGLVARVKRQLDFGWLFSKKTTPAATTTTEAVKTSSAATTSQASNENEIIPSPTEPAAIALSTRTVDRETRSTDYDDASPGVTRSDRYDGQGQHTSDDEDMPENSGDRESGETPTPDWPLETKPTRSKRSVYRFTVDVHEPYEESFSDRGSPAFQKFAQAVTSAVDDLFANFPGKQNSRVITIQPTSDHFYSQVTVDLGSVGNSDSKAIEKHIKDQVETGRIGDIAVKNWPFTFRDFTDEEEDEKDDHKTTVGSTSPTEATVTKTSVGLVGASKGGCRGDDATHCSDGVTVICSVQICDGTPDCPGGDDEHNCPPIEDGLLQTSKQTVDAFLCD</sequence>
<dbReference type="Proteomes" id="UP001558652">
    <property type="component" value="Unassembled WGS sequence"/>
</dbReference>
<evidence type="ECO:0000256" key="1">
    <source>
        <dbReference type="ARBA" id="ARBA00023157"/>
    </source>
</evidence>
<feature type="region of interest" description="Disordered" evidence="3">
    <location>
        <begin position="107"/>
        <end position="209"/>
    </location>
</feature>
<feature type="compositionally biased region" description="Basic and acidic residues" evidence="3">
    <location>
        <begin position="148"/>
        <end position="157"/>
    </location>
</feature>
<organism evidence="5 6">
    <name type="scientific">Ranatra chinensis</name>
    <dbReference type="NCBI Taxonomy" id="642074"/>
    <lineage>
        <taxon>Eukaryota</taxon>
        <taxon>Metazoa</taxon>
        <taxon>Ecdysozoa</taxon>
        <taxon>Arthropoda</taxon>
        <taxon>Hexapoda</taxon>
        <taxon>Insecta</taxon>
        <taxon>Pterygota</taxon>
        <taxon>Neoptera</taxon>
        <taxon>Paraneoptera</taxon>
        <taxon>Hemiptera</taxon>
        <taxon>Heteroptera</taxon>
        <taxon>Panheteroptera</taxon>
        <taxon>Nepomorpha</taxon>
        <taxon>Nepidae</taxon>
        <taxon>Ranatrinae</taxon>
        <taxon>Ranatra</taxon>
    </lineage>
</organism>
<feature type="disulfide bond" evidence="2">
    <location>
        <begin position="381"/>
        <end position="396"/>
    </location>
</feature>
<feature type="region of interest" description="Disordered" evidence="3">
    <location>
        <begin position="54"/>
        <end position="78"/>
    </location>
</feature>
<protein>
    <recommendedName>
        <fullName evidence="4">SEA domain-containing protein</fullName>
    </recommendedName>
</protein>
<dbReference type="InterPro" id="IPR036055">
    <property type="entry name" value="LDL_receptor-like_sf"/>
</dbReference>
<dbReference type="InterPro" id="IPR000082">
    <property type="entry name" value="SEA_dom"/>
</dbReference>
<dbReference type="EMBL" id="JBFDAA010000017">
    <property type="protein sequence ID" value="KAL1116700.1"/>
    <property type="molecule type" value="Genomic_DNA"/>
</dbReference>
<name>A0ABD0Y195_9HEMI</name>
<comment type="caution">
    <text evidence="2">Lacks conserved residue(s) required for the propagation of feature annotation.</text>
</comment>
<accession>A0ABD0Y195</accession>